<protein>
    <submittedName>
        <fullName evidence="2">Uncharacterized protein</fullName>
    </submittedName>
</protein>
<dbReference type="WBParaSite" id="nRc.2.0.1.t05465-RA">
    <property type="protein sequence ID" value="nRc.2.0.1.t05465-RA"/>
    <property type="gene ID" value="nRc.2.0.1.g05465"/>
</dbReference>
<organism evidence="1 2">
    <name type="scientific">Romanomermis culicivorax</name>
    <name type="common">Nematode worm</name>
    <dbReference type="NCBI Taxonomy" id="13658"/>
    <lineage>
        <taxon>Eukaryota</taxon>
        <taxon>Metazoa</taxon>
        <taxon>Ecdysozoa</taxon>
        <taxon>Nematoda</taxon>
        <taxon>Enoplea</taxon>
        <taxon>Dorylaimia</taxon>
        <taxon>Mermithida</taxon>
        <taxon>Mermithoidea</taxon>
        <taxon>Mermithidae</taxon>
        <taxon>Romanomermis</taxon>
    </lineage>
</organism>
<proteinExistence type="predicted"/>
<name>A0A915HUL2_ROMCU</name>
<dbReference type="AlphaFoldDB" id="A0A915HUL2"/>
<evidence type="ECO:0000313" key="2">
    <source>
        <dbReference type="WBParaSite" id="nRc.2.0.1.t05465-RA"/>
    </source>
</evidence>
<keyword evidence="1" id="KW-1185">Reference proteome</keyword>
<dbReference type="Proteomes" id="UP000887565">
    <property type="component" value="Unplaced"/>
</dbReference>
<reference evidence="2" key="1">
    <citation type="submission" date="2022-11" db="UniProtKB">
        <authorList>
            <consortium name="WormBaseParasite"/>
        </authorList>
    </citation>
    <scope>IDENTIFICATION</scope>
</reference>
<sequence length="87" mass="9327">MLCIEPPAILHRSAPGDSSAGQHRLHNVCCYGCITVAAILHPVLSGKWHRTGSEKFERVEITKLALTGKTKYSSPQPAPAGAGFDML</sequence>
<evidence type="ECO:0000313" key="1">
    <source>
        <dbReference type="Proteomes" id="UP000887565"/>
    </source>
</evidence>
<accession>A0A915HUL2</accession>